<dbReference type="InterPro" id="IPR012295">
    <property type="entry name" value="TBP_dom_sf"/>
</dbReference>
<dbReference type="Proteomes" id="UP001516023">
    <property type="component" value="Unassembled WGS sequence"/>
</dbReference>
<evidence type="ECO:0000313" key="4">
    <source>
        <dbReference type="Proteomes" id="UP001516023"/>
    </source>
</evidence>
<sequence>MTLIHVSKQRSSGESIRHHALSNNTPIGSRDLKRSRRHRENRERASGSVSIKRSGRRLQSREKSKRYASFGLKQHKTPQQNDKEYDFSTKNISNSQSLFESRLSAASTPTLHSPVHKSPTTCDTLDLDIACNPREFRSQWANLSRGILISCKVEKTLPSLSECHKHFTSRRFYVIASGVVAHETKLFLVAQRRTKPLSRISRSHSQETLVTRCLCEVTFNSTKMEMNAEVRCSDKTQIPFFVSAIGFKELT</sequence>
<evidence type="ECO:0000256" key="1">
    <source>
        <dbReference type="SAM" id="MobiDB-lite"/>
    </source>
</evidence>
<protein>
    <recommendedName>
        <fullName evidence="2">Beta-adaptin appendage C-terminal subdomain domain-containing protein</fullName>
    </recommendedName>
</protein>
<reference evidence="3 4" key="1">
    <citation type="journal article" date="2020" name="G3 (Bethesda)">
        <title>Improved Reference Genome for Cyclotella cryptica CCMP332, a Model for Cell Wall Morphogenesis, Salinity Adaptation, and Lipid Production in Diatoms (Bacillariophyta).</title>
        <authorList>
            <person name="Roberts W.R."/>
            <person name="Downey K.M."/>
            <person name="Ruck E.C."/>
            <person name="Traller J.C."/>
            <person name="Alverson A.J."/>
        </authorList>
    </citation>
    <scope>NUCLEOTIDE SEQUENCE [LARGE SCALE GENOMIC DNA]</scope>
    <source>
        <strain evidence="3 4">CCMP332</strain>
    </source>
</reference>
<organism evidence="3 4">
    <name type="scientific">Cyclotella cryptica</name>
    <dbReference type="NCBI Taxonomy" id="29204"/>
    <lineage>
        <taxon>Eukaryota</taxon>
        <taxon>Sar</taxon>
        <taxon>Stramenopiles</taxon>
        <taxon>Ochrophyta</taxon>
        <taxon>Bacillariophyta</taxon>
        <taxon>Coscinodiscophyceae</taxon>
        <taxon>Thalassiosirophycidae</taxon>
        <taxon>Stephanodiscales</taxon>
        <taxon>Stephanodiscaceae</taxon>
        <taxon>Cyclotella</taxon>
    </lineage>
</organism>
<gene>
    <name evidence="3" type="ORF">HJC23_010114</name>
</gene>
<dbReference type="Gene3D" id="3.30.310.10">
    <property type="entry name" value="TATA-Binding Protein"/>
    <property type="match status" value="1"/>
</dbReference>
<accession>A0ABD3Q5B3</accession>
<dbReference type="InterPro" id="IPR015151">
    <property type="entry name" value="B-adaptin_app_sub_C"/>
</dbReference>
<comment type="caution">
    <text evidence="3">The sequence shown here is derived from an EMBL/GenBank/DDBJ whole genome shotgun (WGS) entry which is preliminary data.</text>
</comment>
<feature type="domain" description="Beta-adaptin appendage C-terminal subdomain" evidence="2">
    <location>
        <begin position="128"/>
        <end position="245"/>
    </location>
</feature>
<evidence type="ECO:0000313" key="3">
    <source>
        <dbReference type="EMBL" id="KAL3794686.1"/>
    </source>
</evidence>
<name>A0ABD3Q5B3_9STRA</name>
<keyword evidence="4" id="KW-1185">Reference proteome</keyword>
<proteinExistence type="predicted"/>
<dbReference type="EMBL" id="JABMIG020000078">
    <property type="protein sequence ID" value="KAL3794686.1"/>
    <property type="molecule type" value="Genomic_DNA"/>
</dbReference>
<feature type="region of interest" description="Disordered" evidence="1">
    <location>
        <begin position="1"/>
        <end position="86"/>
    </location>
</feature>
<feature type="compositionally biased region" description="Basic residues" evidence="1">
    <location>
        <begin position="53"/>
        <end position="66"/>
    </location>
</feature>
<dbReference type="Pfam" id="PF09066">
    <property type="entry name" value="B2-adapt-app_C"/>
    <property type="match status" value="1"/>
</dbReference>
<dbReference type="AlphaFoldDB" id="A0ABD3Q5B3"/>
<evidence type="ECO:0000259" key="2">
    <source>
        <dbReference type="Pfam" id="PF09066"/>
    </source>
</evidence>